<name>A0A2U2BP60_ALCFA</name>
<evidence type="ECO:0000313" key="5">
    <source>
        <dbReference type="Proteomes" id="UP000245216"/>
    </source>
</evidence>
<sequence>MNHFVPHAARTPRLRSLTGALLLVWMGSAASTAWAQQIESITLSSAGMAEIERQIPISDAGTAQLRVPLTQVDDILKTLMAVDGKNRIESLTLSGLAPLKESFDSLPFSAKDLRSPATLAQALRGQQVSASSQGRLVRGAVLGVQATAATNERPARAILSVLTEQGQIQTLELGPDTSLEILDKTLQQQLQQATQVLAGQSNQQSRDIQLVLNKTDTQTARLSYLIPAPVWKSSYRLMMQDGKARLQAWAIFENTSGEDWKDVKVTLSSGSPVMLRQRLLERYWNERPELPVAVGSSIAPQADTQATVSANQARKAAGDAMRARMAPAAPAPIMMESAAYAADSSMAKQWASGGAGASTQAQEGLTQVRFTLPQTLSVPTGQTVSVPFIDTSLQAESLSVYRSGQAGDHPTAAIWVNNEQANSLPPGIITVFNEQDGHVGDAELAGLPAGEQRLIYFAQDSKVQIREEQTDEYRLSKTRVTDGVARSEWTRLQNFRYEIKAPADEDRTVLIQLPRQDGWTLKSDAHDSDTAQEHRLKVKVAKGKTVTVTAQLSLQDHVELRLEEIDENMLLQWRGNGEDSAQQAKMDKLIELRRQLSQAQQAQNQAVERLNETVAEQERIRANLAAVSAQSTLGQRFSEQLAQQEDQIASQRKAVQEQRDAVQKARQAFEKGLAELA</sequence>
<evidence type="ECO:0000313" key="4">
    <source>
        <dbReference type="EMBL" id="PWE15791.1"/>
    </source>
</evidence>
<comment type="caution">
    <text evidence="4">The sequence shown here is derived from an EMBL/GenBank/DDBJ whole genome shotgun (WGS) entry which is preliminary data.</text>
</comment>
<dbReference type="PANTHER" id="PTHR38075:SF1">
    <property type="entry name" value="DUF4139 DOMAIN-CONTAINING PROTEIN"/>
    <property type="match status" value="1"/>
</dbReference>
<feature type="signal peptide" evidence="2">
    <location>
        <begin position="1"/>
        <end position="35"/>
    </location>
</feature>
<dbReference type="InterPro" id="IPR037291">
    <property type="entry name" value="DUF4139"/>
</dbReference>
<dbReference type="Proteomes" id="UP000245216">
    <property type="component" value="Unassembled WGS sequence"/>
</dbReference>
<dbReference type="Pfam" id="PF13598">
    <property type="entry name" value="DUF4139"/>
    <property type="match status" value="1"/>
</dbReference>
<feature type="domain" description="DUF4139" evidence="3">
    <location>
        <begin position="221"/>
        <end position="550"/>
    </location>
</feature>
<proteinExistence type="predicted"/>
<organism evidence="4 5">
    <name type="scientific">Alcaligenes faecalis</name>
    <dbReference type="NCBI Taxonomy" id="511"/>
    <lineage>
        <taxon>Bacteria</taxon>
        <taxon>Pseudomonadati</taxon>
        <taxon>Pseudomonadota</taxon>
        <taxon>Betaproteobacteria</taxon>
        <taxon>Burkholderiales</taxon>
        <taxon>Alcaligenaceae</taxon>
        <taxon>Alcaligenes</taxon>
    </lineage>
</organism>
<reference evidence="4 5" key="1">
    <citation type="submission" date="2018-05" db="EMBL/GenBank/DDBJ databases">
        <title>Genome Sequence of an Efficient Indole-Degrading Bacterium, Alcaligenes sp.YBY.</title>
        <authorList>
            <person name="Yang B."/>
        </authorList>
    </citation>
    <scope>NUCLEOTIDE SEQUENCE [LARGE SCALE GENOMIC DNA]</scope>
    <source>
        <strain evidence="4 5">YBY</strain>
    </source>
</reference>
<feature type="coiled-coil region" evidence="1">
    <location>
        <begin position="582"/>
        <end position="668"/>
    </location>
</feature>
<dbReference type="EMBL" id="QEXO01000001">
    <property type="protein sequence ID" value="PWE15791.1"/>
    <property type="molecule type" value="Genomic_DNA"/>
</dbReference>
<dbReference type="RefSeq" id="WP_109088397.1">
    <property type="nucleotide sequence ID" value="NZ_QEXO01000001.1"/>
</dbReference>
<evidence type="ECO:0000256" key="1">
    <source>
        <dbReference type="SAM" id="Coils"/>
    </source>
</evidence>
<gene>
    <name evidence="4" type="ORF">DF183_03415</name>
</gene>
<dbReference type="AlphaFoldDB" id="A0A2U2BP60"/>
<evidence type="ECO:0000256" key="2">
    <source>
        <dbReference type="SAM" id="SignalP"/>
    </source>
</evidence>
<protein>
    <recommendedName>
        <fullName evidence="3">DUF4139 domain-containing protein</fullName>
    </recommendedName>
</protein>
<accession>A0A2U2BP60</accession>
<evidence type="ECO:0000259" key="3">
    <source>
        <dbReference type="Pfam" id="PF13598"/>
    </source>
</evidence>
<keyword evidence="2" id="KW-0732">Signal</keyword>
<dbReference type="PANTHER" id="PTHR38075">
    <property type="entry name" value="DUF4139 DOMAIN-CONTAINING PROTEIN"/>
    <property type="match status" value="1"/>
</dbReference>
<keyword evidence="1" id="KW-0175">Coiled coil</keyword>
<reference evidence="4 5" key="2">
    <citation type="submission" date="2018-05" db="EMBL/GenBank/DDBJ databases">
        <authorList>
            <person name="Lanie J.A."/>
            <person name="Ng W.-L."/>
            <person name="Kazmierczak K.M."/>
            <person name="Andrzejewski T.M."/>
            <person name="Davidsen T.M."/>
            <person name="Wayne K.J."/>
            <person name="Tettelin H."/>
            <person name="Glass J.I."/>
            <person name="Rusch D."/>
            <person name="Podicherti R."/>
            <person name="Tsui H.-C.T."/>
            <person name="Winkler M.E."/>
        </authorList>
    </citation>
    <scope>NUCLEOTIDE SEQUENCE [LARGE SCALE GENOMIC DNA]</scope>
    <source>
        <strain evidence="4 5">YBY</strain>
    </source>
</reference>
<feature type="chain" id="PRO_5015589424" description="DUF4139 domain-containing protein" evidence="2">
    <location>
        <begin position="36"/>
        <end position="677"/>
    </location>
</feature>